<evidence type="ECO:0000256" key="4">
    <source>
        <dbReference type="ARBA" id="ARBA00022597"/>
    </source>
</evidence>
<evidence type="ECO:0000259" key="14">
    <source>
        <dbReference type="PROSITE" id="PS51103"/>
    </source>
</evidence>
<protein>
    <submittedName>
        <fullName evidence="15">PTS tagatose transporter subunit IIABC</fullName>
    </submittedName>
</protein>
<feature type="transmembrane region" description="Helical" evidence="12">
    <location>
        <begin position="370"/>
        <end position="388"/>
    </location>
</feature>
<dbReference type="PANTHER" id="PTHR30175">
    <property type="entry name" value="PHOSPHOTRANSFERASE SYSTEM TRANSPORT PROTEIN"/>
    <property type="match status" value="1"/>
</dbReference>
<dbReference type="Pfam" id="PF00367">
    <property type="entry name" value="PTS_EIIB"/>
    <property type="match status" value="1"/>
</dbReference>
<dbReference type="Proteomes" id="UP000256324">
    <property type="component" value="Unassembled WGS sequence"/>
</dbReference>
<name>A0ABX9IB76_9ACTN</name>
<evidence type="ECO:0000256" key="5">
    <source>
        <dbReference type="ARBA" id="ARBA00022679"/>
    </source>
</evidence>
<comment type="subcellular location">
    <subcellularLocation>
        <location evidence="1">Cell membrane</location>
        <topology evidence="1">Multi-pass membrane protein</topology>
    </subcellularLocation>
</comment>
<gene>
    <name evidence="15" type="ORF">CP880_02465</name>
</gene>
<evidence type="ECO:0000256" key="3">
    <source>
        <dbReference type="ARBA" id="ARBA00022475"/>
    </source>
</evidence>
<keyword evidence="4" id="KW-0762">Sugar transport</keyword>
<dbReference type="PANTHER" id="PTHR30175:SF3">
    <property type="entry name" value="PTS SYSTEM N-ACETYLMURAMIC ACID-SPECIFIC EIIBC COMPONENT"/>
    <property type="match status" value="1"/>
</dbReference>
<feature type="transmembrane region" description="Helical" evidence="12">
    <location>
        <begin position="424"/>
        <end position="444"/>
    </location>
</feature>
<feature type="transmembrane region" description="Helical" evidence="12">
    <location>
        <begin position="320"/>
        <end position="350"/>
    </location>
</feature>
<keyword evidence="5" id="KW-0808">Transferase</keyword>
<dbReference type="InterPro" id="IPR001996">
    <property type="entry name" value="PTS_IIB_1"/>
</dbReference>
<keyword evidence="3" id="KW-1003">Cell membrane</keyword>
<evidence type="ECO:0000256" key="6">
    <source>
        <dbReference type="ARBA" id="ARBA00022683"/>
    </source>
</evidence>
<evidence type="ECO:0000256" key="10">
    <source>
        <dbReference type="ARBA" id="ARBA00023136"/>
    </source>
</evidence>
<evidence type="ECO:0000256" key="9">
    <source>
        <dbReference type="ARBA" id="ARBA00022989"/>
    </source>
</evidence>
<keyword evidence="9 12" id="KW-1133">Transmembrane helix</keyword>
<dbReference type="InterPro" id="IPR050558">
    <property type="entry name" value="PTS_Sugar-Specific_Components"/>
</dbReference>
<evidence type="ECO:0000256" key="8">
    <source>
        <dbReference type="ARBA" id="ARBA00022777"/>
    </source>
</evidence>
<keyword evidence="2" id="KW-0813">Transport</keyword>
<dbReference type="InterPro" id="IPR018113">
    <property type="entry name" value="PTrfase_EIIB_Cys"/>
</dbReference>
<dbReference type="Pfam" id="PF02378">
    <property type="entry name" value="PTS_EIIC"/>
    <property type="match status" value="1"/>
</dbReference>
<keyword evidence="7 12" id="KW-0812">Transmembrane</keyword>
<feature type="transmembrane region" description="Helical" evidence="12">
    <location>
        <begin position="250"/>
        <end position="272"/>
    </location>
</feature>
<dbReference type="Gene3D" id="3.30.1360.60">
    <property type="entry name" value="Glucose permease domain IIB"/>
    <property type="match status" value="1"/>
</dbReference>
<reference evidence="15 16" key="1">
    <citation type="submission" date="2017-09" db="EMBL/GenBank/DDBJ databases">
        <authorList>
            <person name="Bumgarner R.E."/>
        </authorList>
    </citation>
    <scope>NUCLEOTIDE SEQUENCE [LARGE SCALE GENOMIC DNA]</scope>
    <source>
        <strain evidence="15 16">T34998</strain>
    </source>
</reference>
<comment type="caution">
    <text evidence="15">The sequence shown here is derived from an EMBL/GenBank/DDBJ whole genome shotgun (WGS) entry which is preliminary data.</text>
</comment>
<evidence type="ECO:0000313" key="15">
    <source>
        <dbReference type="EMBL" id="REB70646.1"/>
    </source>
</evidence>
<dbReference type="RefSeq" id="WP_115938145.1">
    <property type="nucleotide sequence ID" value="NZ_PCZS01000001.1"/>
</dbReference>
<proteinExistence type="predicted"/>
<feature type="domain" description="PTS EIIB type-1" evidence="13">
    <location>
        <begin position="4"/>
        <end position="86"/>
    </location>
</feature>
<feature type="transmembrane region" description="Helical" evidence="12">
    <location>
        <begin position="186"/>
        <end position="206"/>
    </location>
</feature>
<dbReference type="CDD" id="cd00212">
    <property type="entry name" value="PTS_IIB_glc"/>
    <property type="match status" value="1"/>
</dbReference>
<dbReference type="InterPro" id="IPR036878">
    <property type="entry name" value="Glu_permease_IIB"/>
</dbReference>
<dbReference type="InterPro" id="IPR003352">
    <property type="entry name" value="PTS_EIIC"/>
</dbReference>
<accession>A0ABX9IB76</accession>
<evidence type="ECO:0000313" key="16">
    <source>
        <dbReference type="Proteomes" id="UP000256324"/>
    </source>
</evidence>
<evidence type="ECO:0000256" key="1">
    <source>
        <dbReference type="ARBA" id="ARBA00004651"/>
    </source>
</evidence>
<feature type="transmembrane region" description="Helical" evidence="12">
    <location>
        <begin position="284"/>
        <end position="308"/>
    </location>
</feature>
<organism evidence="15 16">
    <name type="scientific">Cutibacterium namnetense</name>
    <dbReference type="NCBI Taxonomy" id="1574624"/>
    <lineage>
        <taxon>Bacteria</taxon>
        <taxon>Bacillati</taxon>
        <taxon>Actinomycetota</taxon>
        <taxon>Actinomycetes</taxon>
        <taxon>Propionibacteriales</taxon>
        <taxon>Propionibacteriaceae</taxon>
        <taxon>Cutibacterium</taxon>
    </lineage>
</organism>
<dbReference type="InterPro" id="IPR013013">
    <property type="entry name" value="PTS_EIIC_1"/>
</dbReference>
<feature type="transmembrane region" description="Helical" evidence="12">
    <location>
        <begin position="475"/>
        <end position="496"/>
    </location>
</feature>
<evidence type="ECO:0000256" key="11">
    <source>
        <dbReference type="PROSITE-ProRule" id="PRU00421"/>
    </source>
</evidence>
<evidence type="ECO:0000259" key="13">
    <source>
        <dbReference type="PROSITE" id="PS51098"/>
    </source>
</evidence>
<dbReference type="SUPFAM" id="SSF55604">
    <property type="entry name" value="Glucose permease domain IIB"/>
    <property type="match status" value="1"/>
</dbReference>
<feature type="transmembrane region" description="Helical" evidence="12">
    <location>
        <begin position="451"/>
        <end position="469"/>
    </location>
</feature>
<feature type="domain" description="PTS EIIC type-1" evidence="14">
    <location>
        <begin position="148"/>
        <end position="506"/>
    </location>
</feature>
<sequence>MDYHSLAQRILDLAAGPDNIQSFTNCMTRLRLDLVRTQTADAEAIKELDGVLGVVEGKQLQVVVGPGHAERLRTAFGEVMGSAGSAPATVTDPTAQDASCSTARRDGDSVTAQTELTRVAPEGDTDLAVRTKKKVRSKQTSRVHAIFRHVGNIFAPIIPGFIACGLVSAICGMWKAIDPTVTSDEWFLVLVGLGGIVTASLNLIVGHNTAQEFGGSPILGFIAGGVPYMPALAGRAATDTTAAIAVTIPIFGELQPGLGGVIGVMITAWLFAGVEKWLRRIIPAVLELFLVPAVTLLLGAAASIFVIMPLSSLLMRGLTWLLVDFALAKGGIIGGFILATLFLPMVMLGIHQGLTPIHAQLIANHGFTELLPILAMAGAGQVGMAVAILMKTRNPRLQSVIKSALPISILGVGEPLIYGVSLPLLYPFLTACLGGGFGGAFVAWGMQHSGAFGSQALGLSGLLMAPVISSSGWSWYLGGWLIAVIMGAVLTFLFGFRESIADRIID</sequence>
<dbReference type="PROSITE" id="PS51098">
    <property type="entry name" value="PTS_EIIB_TYPE_1"/>
    <property type="match status" value="1"/>
</dbReference>
<feature type="transmembrane region" description="Helical" evidence="12">
    <location>
        <begin position="218"/>
        <end position="238"/>
    </location>
</feature>
<feature type="active site" description="Phosphocysteine intermediate; for EIIB activity" evidence="11">
    <location>
        <position position="26"/>
    </location>
</feature>
<keyword evidence="10 12" id="KW-0472">Membrane</keyword>
<keyword evidence="16" id="KW-1185">Reference proteome</keyword>
<keyword evidence="6" id="KW-0598">Phosphotransferase system</keyword>
<dbReference type="EMBL" id="PCZS01000001">
    <property type="protein sequence ID" value="REB70646.1"/>
    <property type="molecule type" value="Genomic_DNA"/>
</dbReference>
<evidence type="ECO:0000256" key="7">
    <source>
        <dbReference type="ARBA" id="ARBA00022692"/>
    </source>
</evidence>
<keyword evidence="8" id="KW-0418">Kinase</keyword>
<dbReference type="PROSITE" id="PS51103">
    <property type="entry name" value="PTS_EIIC_TYPE_1"/>
    <property type="match status" value="1"/>
</dbReference>
<feature type="transmembrane region" description="Helical" evidence="12">
    <location>
        <begin position="153"/>
        <end position="174"/>
    </location>
</feature>
<evidence type="ECO:0000256" key="2">
    <source>
        <dbReference type="ARBA" id="ARBA00022448"/>
    </source>
</evidence>
<evidence type="ECO:0000256" key="12">
    <source>
        <dbReference type="SAM" id="Phobius"/>
    </source>
</evidence>